<proteinExistence type="predicted"/>
<dbReference type="AlphaFoldDB" id="A0A2K3LRM5"/>
<dbReference type="PANTHER" id="PTHR46890:SF48">
    <property type="entry name" value="RNA-DIRECTED DNA POLYMERASE"/>
    <property type="match status" value="1"/>
</dbReference>
<dbReference type="InterPro" id="IPR052343">
    <property type="entry name" value="Retrotransposon-Effector_Assoc"/>
</dbReference>
<dbReference type="Proteomes" id="UP000236291">
    <property type="component" value="Unassembled WGS sequence"/>
</dbReference>
<reference evidence="1 2" key="2">
    <citation type="journal article" date="2017" name="Front. Plant Sci.">
        <title>Gene Classification and Mining of Molecular Markers Useful in Red Clover (Trifolium pratense) Breeding.</title>
        <authorList>
            <person name="Istvanek J."/>
            <person name="Dluhosova J."/>
            <person name="Dluhos P."/>
            <person name="Patkova L."/>
            <person name="Nedelnik J."/>
            <person name="Repkova J."/>
        </authorList>
    </citation>
    <scope>NUCLEOTIDE SEQUENCE [LARGE SCALE GENOMIC DNA]</scope>
    <source>
        <strain evidence="2">cv. Tatra</strain>
        <tissue evidence="1">Young leaves</tissue>
    </source>
</reference>
<dbReference type="EMBL" id="ASHM01039410">
    <property type="protein sequence ID" value="PNX81188.1"/>
    <property type="molecule type" value="Genomic_DNA"/>
</dbReference>
<dbReference type="STRING" id="57577.A0A2K3LRM5"/>
<gene>
    <name evidence="1" type="ORF">L195_g037205</name>
</gene>
<reference evidence="1 2" key="1">
    <citation type="journal article" date="2014" name="Am. J. Bot.">
        <title>Genome assembly and annotation for red clover (Trifolium pratense; Fabaceae).</title>
        <authorList>
            <person name="Istvanek J."/>
            <person name="Jaros M."/>
            <person name="Krenek A."/>
            <person name="Repkova J."/>
        </authorList>
    </citation>
    <scope>NUCLEOTIDE SEQUENCE [LARGE SCALE GENOMIC DNA]</scope>
    <source>
        <strain evidence="2">cv. Tatra</strain>
        <tissue evidence="1">Young leaves</tissue>
    </source>
</reference>
<dbReference type="GO" id="GO:0016301">
    <property type="term" value="F:kinase activity"/>
    <property type="evidence" value="ECO:0007669"/>
    <property type="project" value="UniProtKB-KW"/>
</dbReference>
<name>A0A2K3LRM5_TRIPR</name>
<comment type="caution">
    <text evidence="1">The sequence shown here is derived from an EMBL/GenBank/DDBJ whole genome shotgun (WGS) entry which is preliminary data.</text>
</comment>
<accession>A0A2K3LRM5</accession>
<keyword evidence="1" id="KW-0675">Receptor</keyword>
<protein>
    <submittedName>
        <fullName evidence="1">Cysteine-rich receptor-like protein kinase</fullName>
    </submittedName>
</protein>
<evidence type="ECO:0000313" key="1">
    <source>
        <dbReference type="EMBL" id="PNX81188.1"/>
    </source>
</evidence>
<sequence length="376" mass="43309">MRGFYNVVKHVDERRSTRGVQCCLDHIPFNCFIDDNNLVDLPLIGRVKIEENVRSLPSGSYYNEEDWGPRPSRMLKCWKDAPGYNLFVREKWNSFQNLPSKIETLKDRQSVLDQKGEEEDFSGDELVELHGVTVDIHSISRLHASISWQQSRSLWLKKGDANSNVNPIHEAVFSHFASHFKKPNVERPGVDNLQFKRLSHMENSSLTKPFTETEVKLAVWDYDSYKSPGPDGINFGFIKDFWAELRVDVMRFILDFHRNGKLTKDINSTIIALIPKIDSPQRLNDFRPILLVGSLYKILAKDLANRLRLVIGSVIFESQTEFVKDRHILDGILIANEVMERMLFPTLSRKWIRECVCTATASVLVNGSPTDEFLLK</sequence>
<organism evidence="1 2">
    <name type="scientific">Trifolium pratense</name>
    <name type="common">Red clover</name>
    <dbReference type="NCBI Taxonomy" id="57577"/>
    <lineage>
        <taxon>Eukaryota</taxon>
        <taxon>Viridiplantae</taxon>
        <taxon>Streptophyta</taxon>
        <taxon>Embryophyta</taxon>
        <taxon>Tracheophyta</taxon>
        <taxon>Spermatophyta</taxon>
        <taxon>Magnoliopsida</taxon>
        <taxon>eudicotyledons</taxon>
        <taxon>Gunneridae</taxon>
        <taxon>Pentapetalae</taxon>
        <taxon>rosids</taxon>
        <taxon>fabids</taxon>
        <taxon>Fabales</taxon>
        <taxon>Fabaceae</taxon>
        <taxon>Papilionoideae</taxon>
        <taxon>50 kb inversion clade</taxon>
        <taxon>NPAAA clade</taxon>
        <taxon>Hologalegina</taxon>
        <taxon>IRL clade</taxon>
        <taxon>Trifolieae</taxon>
        <taxon>Trifolium</taxon>
    </lineage>
</organism>
<keyword evidence="1" id="KW-0418">Kinase</keyword>
<keyword evidence="1" id="KW-0808">Transferase</keyword>
<dbReference type="PANTHER" id="PTHR46890">
    <property type="entry name" value="NON-LTR RETROLELEMENT REVERSE TRANSCRIPTASE-LIKE PROTEIN-RELATED"/>
    <property type="match status" value="1"/>
</dbReference>
<evidence type="ECO:0000313" key="2">
    <source>
        <dbReference type="Proteomes" id="UP000236291"/>
    </source>
</evidence>